<protein>
    <submittedName>
        <fullName evidence="7">ABC transporter ATP-binding protein</fullName>
    </submittedName>
</protein>
<evidence type="ECO:0000256" key="4">
    <source>
        <dbReference type="ARBA" id="ARBA00022840"/>
    </source>
</evidence>
<keyword evidence="4 7" id="KW-0067">ATP-binding</keyword>
<gene>
    <name evidence="7" type="ORF">GCM10009798_17890</name>
</gene>
<dbReference type="InterPro" id="IPR003439">
    <property type="entry name" value="ABC_transporter-like_ATP-bd"/>
</dbReference>
<accession>A0ABN2QV26</accession>
<reference evidence="7 8" key="1">
    <citation type="journal article" date="2019" name="Int. J. Syst. Evol. Microbiol.">
        <title>The Global Catalogue of Microorganisms (GCM) 10K type strain sequencing project: providing services to taxonomists for standard genome sequencing and annotation.</title>
        <authorList>
            <consortium name="The Broad Institute Genomics Platform"/>
            <consortium name="The Broad Institute Genome Sequencing Center for Infectious Disease"/>
            <person name="Wu L."/>
            <person name="Ma J."/>
        </authorList>
    </citation>
    <scope>NUCLEOTIDE SEQUENCE [LARGE SCALE GENOMIC DNA]</scope>
    <source>
        <strain evidence="7 8">JCM 15309</strain>
    </source>
</reference>
<evidence type="ECO:0000256" key="5">
    <source>
        <dbReference type="ARBA" id="ARBA00022970"/>
    </source>
</evidence>
<evidence type="ECO:0000313" key="7">
    <source>
        <dbReference type="EMBL" id="GAA1958676.1"/>
    </source>
</evidence>
<keyword evidence="8" id="KW-1185">Reference proteome</keyword>
<keyword evidence="2" id="KW-0813">Transport</keyword>
<dbReference type="PANTHER" id="PTHR43820:SF4">
    <property type="entry name" value="HIGH-AFFINITY BRANCHED-CHAIN AMINO ACID TRANSPORT ATP-BINDING PROTEIN LIVF"/>
    <property type="match status" value="1"/>
</dbReference>
<evidence type="ECO:0000313" key="8">
    <source>
        <dbReference type="Proteomes" id="UP001500571"/>
    </source>
</evidence>
<dbReference type="InterPro" id="IPR003593">
    <property type="entry name" value="AAA+_ATPase"/>
</dbReference>
<dbReference type="SMART" id="SM00382">
    <property type="entry name" value="AAA"/>
    <property type="match status" value="1"/>
</dbReference>
<dbReference type="PROSITE" id="PS50893">
    <property type="entry name" value="ABC_TRANSPORTER_2"/>
    <property type="match status" value="1"/>
</dbReference>
<dbReference type="EMBL" id="BAAAPB010000001">
    <property type="protein sequence ID" value="GAA1958676.1"/>
    <property type="molecule type" value="Genomic_DNA"/>
</dbReference>
<dbReference type="Gene3D" id="3.40.50.300">
    <property type="entry name" value="P-loop containing nucleotide triphosphate hydrolases"/>
    <property type="match status" value="1"/>
</dbReference>
<feature type="domain" description="ABC transporter" evidence="6">
    <location>
        <begin position="4"/>
        <end position="238"/>
    </location>
</feature>
<dbReference type="PANTHER" id="PTHR43820">
    <property type="entry name" value="HIGH-AFFINITY BRANCHED-CHAIN AMINO ACID TRANSPORT ATP-BINDING PROTEIN LIVF"/>
    <property type="match status" value="1"/>
</dbReference>
<evidence type="ECO:0000256" key="3">
    <source>
        <dbReference type="ARBA" id="ARBA00022741"/>
    </source>
</evidence>
<dbReference type="GO" id="GO:0005524">
    <property type="term" value="F:ATP binding"/>
    <property type="evidence" value="ECO:0007669"/>
    <property type="project" value="UniProtKB-KW"/>
</dbReference>
<dbReference type="SUPFAM" id="SSF52540">
    <property type="entry name" value="P-loop containing nucleoside triphosphate hydrolases"/>
    <property type="match status" value="1"/>
</dbReference>
<dbReference type="InterPro" id="IPR027417">
    <property type="entry name" value="P-loop_NTPase"/>
</dbReference>
<comment type="similarity">
    <text evidence="1">Belongs to the ABC transporter superfamily.</text>
</comment>
<dbReference type="Proteomes" id="UP001500571">
    <property type="component" value="Unassembled WGS sequence"/>
</dbReference>
<proteinExistence type="inferred from homology"/>
<dbReference type="CDD" id="cd03224">
    <property type="entry name" value="ABC_TM1139_LivF_branched"/>
    <property type="match status" value="1"/>
</dbReference>
<keyword evidence="5" id="KW-0029">Amino-acid transport</keyword>
<evidence type="ECO:0000259" key="6">
    <source>
        <dbReference type="PROSITE" id="PS50893"/>
    </source>
</evidence>
<keyword evidence="3" id="KW-0547">Nucleotide-binding</keyword>
<evidence type="ECO:0000256" key="2">
    <source>
        <dbReference type="ARBA" id="ARBA00022448"/>
    </source>
</evidence>
<dbReference type="InterPro" id="IPR052156">
    <property type="entry name" value="BCAA_Transport_ATP-bd_LivF"/>
</dbReference>
<dbReference type="Pfam" id="PF00005">
    <property type="entry name" value="ABC_tran"/>
    <property type="match status" value="1"/>
</dbReference>
<comment type="caution">
    <text evidence="7">The sequence shown here is derived from an EMBL/GenBank/DDBJ whole genome shotgun (WGS) entry which is preliminary data.</text>
</comment>
<organism evidence="7 8">
    <name type="scientific">Nocardioides panacihumi</name>
    <dbReference type="NCBI Taxonomy" id="400774"/>
    <lineage>
        <taxon>Bacteria</taxon>
        <taxon>Bacillati</taxon>
        <taxon>Actinomycetota</taxon>
        <taxon>Actinomycetes</taxon>
        <taxon>Propionibacteriales</taxon>
        <taxon>Nocardioidaceae</taxon>
        <taxon>Nocardioides</taxon>
    </lineage>
</organism>
<dbReference type="RefSeq" id="WP_344044415.1">
    <property type="nucleotide sequence ID" value="NZ_BAAAPB010000001.1"/>
</dbReference>
<sequence length="238" mass="25586">MTLLEVERLQASYGQVRALHGIDLSVEPGEVVVLMGANGAGKTTTLRALCQMPGLTVSGSVRFDGRSLSGVRTEHLAGLGMAHVPQGRGTFPELTVEENLQAGAYVRRDRAGIRSDMERWYDTFPRLSDRRAQVAGTLSGGEQQMLAVARACLSRPQLLLLDEPSLGLAPLVIHQLFEIFAELNRTDGTALLVVEQNASLALSIATRAYVIESGEIVLSGPASDLQADDGVRRAYLGF</sequence>
<evidence type="ECO:0000256" key="1">
    <source>
        <dbReference type="ARBA" id="ARBA00005417"/>
    </source>
</evidence>
<name>A0ABN2QV26_9ACTN</name>